<evidence type="ECO:0000256" key="1">
    <source>
        <dbReference type="SAM" id="MobiDB-lite"/>
    </source>
</evidence>
<evidence type="ECO:0000313" key="2">
    <source>
        <dbReference type="EMBL" id="CAD8933548.1"/>
    </source>
</evidence>
<sequence length="120" mass="13197">MAQGSGKLAKAKKSGGAQKRKVVRGKKKPSKGRKYHAPKGRKAASQSADLETTKAINRKNEALLSAKAVGDGTRFFLSDVKETGKKELNAQLKARSKKEDKATRMCDRVKEQLRKMGREV</sequence>
<dbReference type="InterPro" id="IPR019034">
    <property type="entry name" value="UPF0390"/>
</dbReference>
<accession>A0A7S1D0M4</accession>
<dbReference type="AlphaFoldDB" id="A0A7S1D0M4"/>
<dbReference type="Pfam" id="PF09495">
    <property type="entry name" value="DUF2462"/>
    <property type="match status" value="1"/>
</dbReference>
<proteinExistence type="predicted"/>
<organism evidence="2">
    <name type="scientific">Cyclophora tenuis</name>
    <name type="common">Marine diatom</name>
    <dbReference type="NCBI Taxonomy" id="216820"/>
    <lineage>
        <taxon>Eukaryota</taxon>
        <taxon>Sar</taxon>
        <taxon>Stramenopiles</taxon>
        <taxon>Ochrophyta</taxon>
        <taxon>Bacillariophyta</taxon>
        <taxon>Fragilariophyceae</taxon>
        <taxon>Fragilariophycidae</taxon>
        <taxon>Cyclophorales</taxon>
        <taxon>Cyclophoraceae</taxon>
        <taxon>Cyclophora</taxon>
    </lineage>
</organism>
<protein>
    <submittedName>
        <fullName evidence="2">Uncharacterized protein</fullName>
    </submittedName>
</protein>
<dbReference type="EMBL" id="HBFW01007025">
    <property type="protein sequence ID" value="CAD8933548.1"/>
    <property type="molecule type" value="Transcribed_RNA"/>
</dbReference>
<name>A0A7S1D0M4_CYCTE</name>
<feature type="compositionally biased region" description="Basic residues" evidence="1">
    <location>
        <begin position="9"/>
        <end position="42"/>
    </location>
</feature>
<feature type="region of interest" description="Disordered" evidence="1">
    <location>
        <begin position="1"/>
        <end position="51"/>
    </location>
</feature>
<gene>
    <name evidence="2" type="ORF">CTEN0397_LOCUS4577</name>
</gene>
<reference evidence="2" key="1">
    <citation type="submission" date="2021-01" db="EMBL/GenBank/DDBJ databases">
        <authorList>
            <person name="Corre E."/>
            <person name="Pelletier E."/>
            <person name="Niang G."/>
            <person name="Scheremetjew M."/>
            <person name="Finn R."/>
            <person name="Kale V."/>
            <person name="Holt S."/>
            <person name="Cochrane G."/>
            <person name="Meng A."/>
            <person name="Brown T."/>
            <person name="Cohen L."/>
        </authorList>
    </citation>
    <scope>NUCLEOTIDE SEQUENCE</scope>
    <source>
        <strain evidence="2">ECT3854</strain>
    </source>
</reference>